<dbReference type="PANTHER" id="PTHR33371">
    <property type="entry name" value="INTERMEMBRANE PHOSPHOLIPID TRANSPORT SYSTEM BINDING PROTEIN MLAD-RELATED"/>
    <property type="match status" value="1"/>
</dbReference>
<dbReference type="AlphaFoldDB" id="A0A7W9PKD4"/>
<reference evidence="3 4" key="1">
    <citation type="submission" date="2020-08" db="EMBL/GenBank/DDBJ databases">
        <title>Sequencing the genomes of 1000 actinobacteria strains.</title>
        <authorList>
            <person name="Klenk H.-P."/>
        </authorList>
    </citation>
    <scope>NUCLEOTIDE SEQUENCE [LARGE SCALE GENOMIC DNA]</scope>
    <source>
        <strain evidence="3 4">DSM 43582</strain>
    </source>
</reference>
<dbReference type="InterPro" id="IPR052336">
    <property type="entry name" value="MlaD_Phospholipid_Transporter"/>
</dbReference>
<dbReference type="NCBIfam" id="TIGR00996">
    <property type="entry name" value="Mtu_fam_mce"/>
    <property type="match status" value="1"/>
</dbReference>
<organism evidence="3 4">
    <name type="scientific">Nocardia transvalensis</name>
    <dbReference type="NCBI Taxonomy" id="37333"/>
    <lineage>
        <taxon>Bacteria</taxon>
        <taxon>Bacillati</taxon>
        <taxon>Actinomycetota</taxon>
        <taxon>Actinomycetes</taxon>
        <taxon>Mycobacteriales</taxon>
        <taxon>Nocardiaceae</taxon>
        <taxon>Nocardia</taxon>
    </lineage>
</organism>
<dbReference type="PRINTS" id="PR01782">
    <property type="entry name" value="MCEVIRFACTOR"/>
</dbReference>
<feature type="domain" description="Mammalian cell entry C-terminal" evidence="2">
    <location>
        <begin position="123"/>
        <end position="294"/>
    </location>
</feature>
<dbReference type="Pfam" id="PF11887">
    <property type="entry name" value="Mce4_CUP1"/>
    <property type="match status" value="1"/>
</dbReference>
<keyword evidence="4" id="KW-1185">Reference proteome</keyword>
<evidence type="ECO:0000259" key="1">
    <source>
        <dbReference type="Pfam" id="PF02470"/>
    </source>
</evidence>
<dbReference type="RefSeq" id="WP_051161329.1">
    <property type="nucleotide sequence ID" value="NZ_JACHIT010000002.1"/>
</dbReference>
<dbReference type="PANTHER" id="PTHR33371:SF18">
    <property type="entry name" value="MCE-FAMILY PROTEIN MCE3C"/>
    <property type="match status" value="1"/>
</dbReference>
<evidence type="ECO:0000313" key="3">
    <source>
        <dbReference type="EMBL" id="MBB5917816.1"/>
    </source>
</evidence>
<evidence type="ECO:0000259" key="2">
    <source>
        <dbReference type="Pfam" id="PF11887"/>
    </source>
</evidence>
<sequence length="344" mass="36062">MRSEMMRGNDTRDPFRAGLVGTTVILLAVLATLNIEALPFLSSHSTYRALFTDSGGLRTGDVVEVAGVDCGSVRRIGIEGATVAVDFDLGCGVTPGRDTTARIATATVLGARHLRLQPAGTGALRPGDTIGVERTTSPYNLTDALSDLDRTAGNIDTDQLSRSMRVLAGTLQQTPDDIRAAVDGVGRLSATIAERDQQLRDLLAHAGKVTEVLSQRSGQLNTLIIDAGAVLGELQDRRAAVSTLFTNVSALATQLNGLVRDNEAQLGPTLDRVNAVLGILRENSDNIATAIGRLGPYMTELGEAVASGPFFNSYIQNLIPGQIIAPYVDAALGPPAPGIPQGGR</sequence>
<dbReference type="InterPro" id="IPR024516">
    <property type="entry name" value="Mce_C"/>
</dbReference>
<name>A0A7W9PKD4_9NOCA</name>
<proteinExistence type="predicted"/>
<evidence type="ECO:0000313" key="4">
    <source>
        <dbReference type="Proteomes" id="UP000540412"/>
    </source>
</evidence>
<dbReference type="Proteomes" id="UP000540412">
    <property type="component" value="Unassembled WGS sequence"/>
</dbReference>
<dbReference type="EMBL" id="JACHIT010000002">
    <property type="protein sequence ID" value="MBB5917816.1"/>
    <property type="molecule type" value="Genomic_DNA"/>
</dbReference>
<dbReference type="Pfam" id="PF02470">
    <property type="entry name" value="MlaD"/>
    <property type="match status" value="1"/>
</dbReference>
<gene>
    <name evidence="3" type="ORF">BJY24_006728</name>
</gene>
<protein>
    <submittedName>
        <fullName evidence="3">Phospholipid/cholesterol/gamma-HCH transport system substrate-binding protein</fullName>
    </submittedName>
</protein>
<dbReference type="InterPro" id="IPR005693">
    <property type="entry name" value="Mce"/>
</dbReference>
<comment type="caution">
    <text evidence="3">The sequence shown here is derived from an EMBL/GenBank/DDBJ whole genome shotgun (WGS) entry which is preliminary data.</text>
</comment>
<feature type="domain" description="Mce/MlaD" evidence="1">
    <location>
        <begin position="45"/>
        <end position="118"/>
    </location>
</feature>
<dbReference type="InterPro" id="IPR003399">
    <property type="entry name" value="Mce/MlaD"/>
</dbReference>
<dbReference type="GO" id="GO:0005576">
    <property type="term" value="C:extracellular region"/>
    <property type="evidence" value="ECO:0007669"/>
    <property type="project" value="TreeGrafter"/>
</dbReference>
<accession>A0A7W9PKD4</accession>